<dbReference type="AlphaFoldDB" id="A0AAV8AAC3"/>
<dbReference type="InterPro" id="IPR000315">
    <property type="entry name" value="Znf_B-box"/>
</dbReference>
<dbReference type="CDD" id="cd19757">
    <property type="entry name" value="Bbox1"/>
    <property type="match status" value="1"/>
</dbReference>
<dbReference type="PANTHER" id="PTHR25462:SF296">
    <property type="entry name" value="MEIOTIC P26, ISOFORM F"/>
    <property type="match status" value="1"/>
</dbReference>
<dbReference type="SUPFAM" id="SSF49899">
    <property type="entry name" value="Concanavalin A-like lectins/glucanases"/>
    <property type="match status" value="1"/>
</dbReference>
<dbReference type="PANTHER" id="PTHR25462">
    <property type="entry name" value="BONUS, ISOFORM C-RELATED"/>
    <property type="match status" value="1"/>
</dbReference>
<dbReference type="InterPro" id="IPR013320">
    <property type="entry name" value="ConA-like_dom_sf"/>
</dbReference>
<feature type="domain" description="B box-type" evidence="4">
    <location>
        <begin position="45"/>
        <end position="87"/>
    </location>
</feature>
<keyword evidence="2" id="KW-0175">Coiled coil</keyword>
<organism evidence="5 6">
    <name type="scientific">Anaeramoeba flamelloides</name>
    <dbReference type="NCBI Taxonomy" id="1746091"/>
    <lineage>
        <taxon>Eukaryota</taxon>
        <taxon>Metamonada</taxon>
        <taxon>Anaeramoebidae</taxon>
        <taxon>Anaeramoeba</taxon>
    </lineage>
</organism>
<dbReference type="Gene3D" id="3.30.160.60">
    <property type="entry name" value="Classic Zinc Finger"/>
    <property type="match status" value="1"/>
</dbReference>
<dbReference type="PROSITE" id="PS50119">
    <property type="entry name" value="ZF_BBOX"/>
    <property type="match status" value="2"/>
</dbReference>
<name>A0AAV8AAC3_9EUKA</name>
<feature type="coiled-coil region" evidence="2">
    <location>
        <begin position="147"/>
        <end position="203"/>
    </location>
</feature>
<evidence type="ECO:0000259" key="4">
    <source>
        <dbReference type="PROSITE" id="PS50119"/>
    </source>
</evidence>
<evidence type="ECO:0000256" key="1">
    <source>
        <dbReference type="PROSITE-ProRule" id="PRU00024"/>
    </source>
</evidence>
<keyword evidence="1" id="KW-0862">Zinc</keyword>
<accession>A0AAV8AAC3</accession>
<reference evidence="5" key="1">
    <citation type="submission" date="2022-08" db="EMBL/GenBank/DDBJ databases">
        <title>Novel sulphate-reducing endosymbionts in the free-living metamonad Anaeramoeba.</title>
        <authorList>
            <person name="Jerlstrom-Hultqvist J."/>
            <person name="Cepicka I."/>
            <person name="Gallot-Lavallee L."/>
            <person name="Salas-Leiva D."/>
            <person name="Curtis B.A."/>
            <person name="Zahonova K."/>
            <person name="Pipaliya S."/>
            <person name="Dacks J."/>
            <person name="Roger A.J."/>
        </authorList>
    </citation>
    <scope>NUCLEOTIDE SEQUENCE</scope>
    <source>
        <strain evidence="5">Busselton2</strain>
    </source>
</reference>
<dbReference type="GO" id="GO:0008270">
    <property type="term" value="F:zinc ion binding"/>
    <property type="evidence" value="ECO:0007669"/>
    <property type="project" value="UniProtKB-KW"/>
</dbReference>
<keyword evidence="1" id="KW-0863">Zinc-finger</keyword>
<dbReference type="InterPro" id="IPR047153">
    <property type="entry name" value="TRIM45/56/19-like"/>
</dbReference>
<dbReference type="SUPFAM" id="SSF57845">
    <property type="entry name" value="B-box zinc-binding domain"/>
    <property type="match status" value="1"/>
</dbReference>
<evidence type="ECO:0000313" key="6">
    <source>
        <dbReference type="Proteomes" id="UP001146793"/>
    </source>
</evidence>
<comment type="caution">
    <text evidence="5">The sequence shown here is derived from an EMBL/GenBank/DDBJ whole genome shotgun (WGS) entry which is preliminary data.</text>
</comment>
<dbReference type="InterPro" id="IPR043136">
    <property type="entry name" value="B30.2/SPRY_sf"/>
</dbReference>
<keyword evidence="1" id="KW-0479">Metal-binding</keyword>
<dbReference type="Gene3D" id="2.60.120.920">
    <property type="match status" value="1"/>
</dbReference>
<sequence>MEKKKFKPKHKRNRKSKHQKKQKYSNPKKEKEITKLSQITHPVEKRIPKCENCEKKISEFYCPMCQVYYCSKCEEQIHKISVLRKHKNHLYKAPYNELTKKYQFNVCEKHNKELTLFCSTENKLICEECHDICIDEEHRIISLNKITNKISEKMEKILREIQKEENENYLKIQKIQGSKKKLKKQLKEMARLIENKSDLLKKKIEISKLKHLELLNKIKIIIDNKYVKIMIETEKKQKKINKDKFTMKNLETLKKEGSKIQLIQESKKIIDREEAKGEDTMRIQVDLEEEEEEEEFDLKMNQENKIQLKNKNKTAYNPGNWWGAICGKKVYSKGTHEIRIRIDQFPKPGKYEYNQMNLGVVNTKDRENLIQNNRYGGIYYFRLYWDEDKKQAVISKRKKEMRKWTEKKYTKKITLKKNDILTIFLDMDKKKIYFKINETNLGVAWRDLPKKVNFFAILANQEGEEKNQISLI</sequence>
<dbReference type="EMBL" id="JANTQA010000011">
    <property type="protein sequence ID" value="KAJ3451092.1"/>
    <property type="molecule type" value="Genomic_DNA"/>
</dbReference>
<gene>
    <name evidence="5" type="ORF">M0812_05132</name>
</gene>
<evidence type="ECO:0000313" key="5">
    <source>
        <dbReference type="EMBL" id="KAJ3451092.1"/>
    </source>
</evidence>
<dbReference type="Proteomes" id="UP001146793">
    <property type="component" value="Unassembled WGS sequence"/>
</dbReference>
<feature type="region of interest" description="Disordered" evidence="3">
    <location>
        <begin position="1"/>
        <end position="35"/>
    </location>
</feature>
<evidence type="ECO:0000256" key="2">
    <source>
        <dbReference type="SAM" id="Coils"/>
    </source>
</evidence>
<dbReference type="Pfam" id="PF00622">
    <property type="entry name" value="SPRY"/>
    <property type="match status" value="1"/>
</dbReference>
<dbReference type="Pfam" id="PF00643">
    <property type="entry name" value="zf-B_box"/>
    <property type="match status" value="1"/>
</dbReference>
<proteinExistence type="predicted"/>
<feature type="compositionally biased region" description="Basic residues" evidence="3">
    <location>
        <begin position="1"/>
        <end position="23"/>
    </location>
</feature>
<dbReference type="SMART" id="SM00336">
    <property type="entry name" value="BBOX"/>
    <property type="match status" value="2"/>
</dbReference>
<feature type="domain" description="B box-type" evidence="4">
    <location>
        <begin position="102"/>
        <end position="143"/>
    </location>
</feature>
<evidence type="ECO:0000256" key="3">
    <source>
        <dbReference type="SAM" id="MobiDB-lite"/>
    </source>
</evidence>
<dbReference type="InterPro" id="IPR003877">
    <property type="entry name" value="SPRY_dom"/>
</dbReference>
<protein>
    <submittedName>
        <fullName evidence="5">Tripartite motif-containing protein</fullName>
    </submittedName>
</protein>